<dbReference type="Pfam" id="PF11220">
    <property type="entry name" value="DUF3015"/>
    <property type="match status" value="1"/>
</dbReference>
<evidence type="ECO:0000256" key="1">
    <source>
        <dbReference type="SAM" id="SignalP"/>
    </source>
</evidence>
<proteinExistence type="predicted"/>
<evidence type="ECO:0000313" key="2">
    <source>
        <dbReference type="EMBL" id="MBJ6799458.1"/>
    </source>
</evidence>
<protein>
    <submittedName>
        <fullName evidence="2">DUF3015 family protein</fullName>
    </submittedName>
</protein>
<dbReference type="RefSeq" id="WP_199393978.1">
    <property type="nucleotide sequence ID" value="NZ_JAEMHK010000003.1"/>
</dbReference>
<organism evidence="2 3">
    <name type="scientific">Geomonas propionica</name>
    <dbReference type="NCBI Taxonomy" id="2798582"/>
    <lineage>
        <taxon>Bacteria</taxon>
        <taxon>Pseudomonadati</taxon>
        <taxon>Thermodesulfobacteriota</taxon>
        <taxon>Desulfuromonadia</taxon>
        <taxon>Geobacterales</taxon>
        <taxon>Geobacteraceae</taxon>
        <taxon>Geomonas</taxon>
    </lineage>
</organism>
<dbReference type="EMBL" id="JAEMHK010000003">
    <property type="protein sequence ID" value="MBJ6799458.1"/>
    <property type="molecule type" value="Genomic_DNA"/>
</dbReference>
<dbReference type="InterPro" id="IPR021383">
    <property type="entry name" value="DUF3015"/>
</dbReference>
<feature type="chain" id="PRO_5045047789" evidence="1">
    <location>
        <begin position="21"/>
        <end position="156"/>
    </location>
</feature>
<feature type="signal peptide" evidence="1">
    <location>
        <begin position="1"/>
        <end position="20"/>
    </location>
</feature>
<dbReference type="Proteomes" id="UP000641025">
    <property type="component" value="Unassembled WGS sequence"/>
</dbReference>
<name>A0ABS0YN94_9BACT</name>
<sequence length="156" mass="16652">MKKLLMAFALTLLITGSAFAAGQAHTNTGCGLGTMLWQNKADGSILFEILQSTTNGTSGTQTFGITSGTSECTQPGKIVQNEKLNQFVRANMDNLAKEIAMGKGETLDTFVEMMGVPSTQSDAYKAKLQANFNKIFTSDKIVMAEVIDNVVTVTAN</sequence>
<comment type="caution">
    <text evidence="2">The sequence shown here is derived from an EMBL/GenBank/DDBJ whole genome shotgun (WGS) entry which is preliminary data.</text>
</comment>
<gene>
    <name evidence="2" type="ORF">JFN90_04820</name>
</gene>
<reference evidence="2 3" key="1">
    <citation type="submission" date="2020-12" db="EMBL/GenBank/DDBJ databases">
        <title>Geomonas sp. Red259, isolated from paddy soil.</title>
        <authorList>
            <person name="Xu Z."/>
            <person name="Zhang Z."/>
            <person name="Masuda Y."/>
            <person name="Itoh H."/>
            <person name="Senoo K."/>
        </authorList>
    </citation>
    <scope>NUCLEOTIDE SEQUENCE [LARGE SCALE GENOMIC DNA]</scope>
    <source>
        <strain evidence="2 3">Red259</strain>
    </source>
</reference>
<evidence type="ECO:0000313" key="3">
    <source>
        <dbReference type="Proteomes" id="UP000641025"/>
    </source>
</evidence>
<keyword evidence="1" id="KW-0732">Signal</keyword>
<keyword evidence="3" id="KW-1185">Reference proteome</keyword>
<accession>A0ABS0YN94</accession>